<comment type="caution">
    <text evidence="2">The sequence shown here is derived from an EMBL/GenBank/DDBJ whole genome shotgun (WGS) entry which is preliminary data.</text>
</comment>
<reference evidence="2" key="1">
    <citation type="journal article" date="2020" name="mSystems">
        <title>Genome- and Community-Level Interaction Insights into Carbon Utilization and Element Cycling Functions of Hydrothermarchaeota in Hydrothermal Sediment.</title>
        <authorList>
            <person name="Zhou Z."/>
            <person name="Liu Y."/>
            <person name="Xu W."/>
            <person name="Pan J."/>
            <person name="Luo Z.H."/>
            <person name="Li M."/>
        </authorList>
    </citation>
    <scope>NUCLEOTIDE SEQUENCE [LARGE SCALE GENOMIC DNA]</scope>
    <source>
        <strain evidence="1">SpSt-629</strain>
        <strain evidence="2">SpSt-688</strain>
    </source>
</reference>
<evidence type="ECO:0000313" key="2">
    <source>
        <dbReference type="EMBL" id="HGT98141.1"/>
    </source>
</evidence>
<protein>
    <submittedName>
        <fullName evidence="2">Uncharacterized protein</fullName>
    </submittedName>
</protein>
<organism evidence="2">
    <name type="scientific">Ignisphaera aggregans</name>
    <dbReference type="NCBI Taxonomy" id="334771"/>
    <lineage>
        <taxon>Archaea</taxon>
        <taxon>Thermoproteota</taxon>
        <taxon>Thermoprotei</taxon>
        <taxon>Desulfurococcales</taxon>
        <taxon>Desulfurococcaceae</taxon>
        <taxon>Ignisphaera</taxon>
    </lineage>
</organism>
<accession>A0A7J3MX85</accession>
<dbReference type="EMBL" id="DTDH01000054">
    <property type="protein sequence ID" value="HGT98141.1"/>
    <property type="molecule type" value="Genomic_DNA"/>
</dbReference>
<evidence type="ECO:0000313" key="1">
    <source>
        <dbReference type="EMBL" id="HFQ79168.1"/>
    </source>
</evidence>
<name>A0A7J3MX85_9CREN</name>
<proteinExistence type="predicted"/>
<dbReference type="AlphaFoldDB" id="A0A7J3MX85"/>
<dbReference type="EMBL" id="DTAU01000109">
    <property type="protein sequence ID" value="HFQ79168.1"/>
    <property type="molecule type" value="Genomic_DNA"/>
</dbReference>
<sequence length="155" mass="17849">MIRVILCFLNSNNNRSVDSVDSHTCEKVVELIENNVYEVWLRCFSPWDVLAFVEYALNKGLVLTEVEFLNGLRRKGYQLNLEELAMFGQYDSELGKGAIVVKYLKQPSEWLGVLRLKMCRIDVEKKQALIKLAKPVKVSILFDHGLKLLSKNEKT</sequence>
<gene>
    <name evidence="1" type="ORF">ENT99_05660</name>
    <name evidence="2" type="ORF">ENU64_01755</name>
</gene>